<evidence type="ECO:0000313" key="3">
    <source>
        <dbReference type="EMBL" id="TLM90534.1"/>
    </source>
</evidence>
<dbReference type="InterPro" id="IPR005175">
    <property type="entry name" value="PPC_dom"/>
</dbReference>
<evidence type="ECO:0000256" key="1">
    <source>
        <dbReference type="SAM" id="SignalP"/>
    </source>
</evidence>
<dbReference type="Gene3D" id="3.30.1330.80">
    <property type="entry name" value="Hypothetical protein, similar to alpha- acetolactate decarboxylase, domain 2"/>
    <property type="match status" value="1"/>
</dbReference>
<dbReference type="CDD" id="cd11378">
    <property type="entry name" value="DUF296"/>
    <property type="match status" value="1"/>
</dbReference>
<keyword evidence="4" id="KW-1185">Reference proteome</keyword>
<accession>A0A5R8WMJ3</accession>
<reference evidence="3 4" key="1">
    <citation type="submission" date="2019-05" db="EMBL/GenBank/DDBJ databases">
        <title>Hymenobacter edaphi sp. nov., isolated from abandoned arsenic-contaminated farmland soil.</title>
        <authorList>
            <person name="Nie L."/>
        </authorList>
    </citation>
    <scope>NUCLEOTIDE SEQUENCE [LARGE SCALE GENOMIC DNA]</scope>
    <source>
        <strain evidence="3 4">1-3-3-8</strain>
    </source>
</reference>
<feature type="domain" description="PPC" evidence="2">
    <location>
        <begin position="38"/>
        <end position="169"/>
    </location>
</feature>
<protein>
    <submittedName>
        <fullName evidence="3">DNA-binding protein</fullName>
    </submittedName>
</protein>
<evidence type="ECO:0000259" key="2">
    <source>
        <dbReference type="PROSITE" id="PS51742"/>
    </source>
</evidence>
<dbReference type="OrthoDB" id="552202at2"/>
<dbReference type="PANTHER" id="PTHR34988">
    <property type="entry name" value="PROTEIN, PUTATIVE-RELATED"/>
    <property type="match status" value="1"/>
</dbReference>
<name>A0A5R8WMJ3_9BACT</name>
<dbReference type="PANTHER" id="PTHR34988:SF1">
    <property type="entry name" value="DNA-BINDING PROTEIN"/>
    <property type="match status" value="1"/>
</dbReference>
<dbReference type="EMBL" id="VAJM01000009">
    <property type="protein sequence ID" value="TLM90534.1"/>
    <property type="molecule type" value="Genomic_DNA"/>
</dbReference>
<dbReference type="GO" id="GO:0003677">
    <property type="term" value="F:DNA binding"/>
    <property type="evidence" value="ECO:0007669"/>
    <property type="project" value="UniProtKB-KW"/>
</dbReference>
<dbReference type="RefSeq" id="WP_138079800.1">
    <property type="nucleotide sequence ID" value="NZ_VAJM01000009.1"/>
</dbReference>
<proteinExistence type="predicted"/>
<evidence type="ECO:0000313" key="4">
    <source>
        <dbReference type="Proteomes" id="UP000305517"/>
    </source>
</evidence>
<sequence>MRFLLLASAALLLNAPVFAQTPAAMPTPPAAPEVTAHASRMHTLTLRLRPGQDLRQQLTALTQQQHLRAAAVLTCVGSLTQVTLRLANQEGPTVYRGHFEIVSLVGTLAESGSHLHLSVADSTGRTIGGHLLDGNVVYTTAELVLGVLEDVEFGREADPTFGYRELAVKPAAAASAKAGRKPPKGKK</sequence>
<dbReference type="Pfam" id="PF03479">
    <property type="entry name" value="PCC"/>
    <property type="match status" value="1"/>
</dbReference>
<gene>
    <name evidence="3" type="ORF">FDY95_17620</name>
</gene>
<dbReference type="AlphaFoldDB" id="A0A5R8WMJ3"/>
<feature type="chain" id="PRO_5024459291" evidence="1">
    <location>
        <begin position="20"/>
        <end position="187"/>
    </location>
</feature>
<dbReference type="Proteomes" id="UP000305517">
    <property type="component" value="Unassembled WGS sequence"/>
</dbReference>
<feature type="signal peptide" evidence="1">
    <location>
        <begin position="1"/>
        <end position="19"/>
    </location>
</feature>
<keyword evidence="3" id="KW-0238">DNA-binding</keyword>
<dbReference type="SUPFAM" id="SSF117856">
    <property type="entry name" value="AF0104/ALDC/Ptd012-like"/>
    <property type="match status" value="1"/>
</dbReference>
<organism evidence="3 4">
    <name type="scientific">Hymenobacter jeollabukensis</name>
    <dbReference type="NCBI Taxonomy" id="2025313"/>
    <lineage>
        <taxon>Bacteria</taxon>
        <taxon>Pseudomonadati</taxon>
        <taxon>Bacteroidota</taxon>
        <taxon>Cytophagia</taxon>
        <taxon>Cytophagales</taxon>
        <taxon>Hymenobacteraceae</taxon>
        <taxon>Hymenobacter</taxon>
    </lineage>
</organism>
<dbReference type="PROSITE" id="PS51742">
    <property type="entry name" value="PPC"/>
    <property type="match status" value="1"/>
</dbReference>
<keyword evidence="1" id="KW-0732">Signal</keyword>
<comment type="caution">
    <text evidence="3">The sequence shown here is derived from an EMBL/GenBank/DDBJ whole genome shotgun (WGS) entry which is preliminary data.</text>
</comment>